<dbReference type="GO" id="GO:0030170">
    <property type="term" value="F:pyridoxal phosphate binding"/>
    <property type="evidence" value="ECO:0007669"/>
    <property type="project" value="InterPro"/>
</dbReference>
<dbReference type="Proteomes" id="UP000054337">
    <property type="component" value="Unassembled WGS sequence"/>
</dbReference>
<dbReference type="AlphaFoldDB" id="W7E0N2"/>
<comment type="similarity">
    <text evidence="3">Belongs to the trans-sulfuration enzymes family.</text>
</comment>
<accession>W7E0N2</accession>
<dbReference type="GO" id="GO:0003962">
    <property type="term" value="F:cystathionine gamma-synthase activity"/>
    <property type="evidence" value="ECO:0007669"/>
    <property type="project" value="TreeGrafter"/>
</dbReference>
<dbReference type="GeneID" id="26250876"/>
<proteinExistence type="inferred from homology"/>
<dbReference type="InterPro" id="IPR015422">
    <property type="entry name" value="PyrdxlP-dep_Trfase_small"/>
</dbReference>
<dbReference type="InterPro" id="IPR051750">
    <property type="entry name" value="Trans-sulfuration_enzymes"/>
</dbReference>
<reference evidence="4 5" key="1">
    <citation type="journal article" date="2013" name="PLoS Genet.">
        <title>Comparative genome structure, secondary metabolite, and effector coding capacity across Cochliobolus pathogens.</title>
        <authorList>
            <person name="Condon B.J."/>
            <person name="Leng Y."/>
            <person name="Wu D."/>
            <person name="Bushley K.E."/>
            <person name="Ohm R.A."/>
            <person name="Otillar R."/>
            <person name="Martin J."/>
            <person name="Schackwitz W."/>
            <person name="Grimwood J."/>
            <person name="MohdZainudin N."/>
            <person name="Xue C."/>
            <person name="Wang R."/>
            <person name="Manning V.A."/>
            <person name="Dhillon B."/>
            <person name="Tu Z.J."/>
            <person name="Steffenson B.J."/>
            <person name="Salamov A."/>
            <person name="Sun H."/>
            <person name="Lowry S."/>
            <person name="LaButti K."/>
            <person name="Han J."/>
            <person name="Copeland A."/>
            <person name="Lindquist E."/>
            <person name="Barry K."/>
            <person name="Schmutz J."/>
            <person name="Baker S.E."/>
            <person name="Ciuffetti L.M."/>
            <person name="Grigoriev I.V."/>
            <person name="Zhong S."/>
            <person name="Turgeon B.G."/>
        </authorList>
    </citation>
    <scope>NUCLEOTIDE SEQUENCE [LARGE SCALE GENOMIC DNA]</scope>
    <source>
        <strain evidence="4 5">FI3</strain>
    </source>
</reference>
<dbReference type="InterPro" id="IPR000277">
    <property type="entry name" value="Cys/Met-Metab_PyrdxlP-dep_enz"/>
</dbReference>
<dbReference type="GO" id="GO:0019346">
    <property type="term" value="P:transsulfuration"/>
    <property type="evidence" value="ECO:0007669"/>
    <property type="project" value="InterPro"/>
</dbReference>
<evidence type="ECO:0000256" key="1">
    <source>
        <dbReference type="ARBA" id="ARBA00001933"/>
    </source>
</evidence>
<evidence type="ECO:0008006" key="6">
    <source>
        <dbReference type="Google" id="ProtNLM"/>
    </source>
</evidence>
<dbReference type="PANTHER" id="PTHR42699">
    <property type="match status" value="1"/>
</dbReference>
<dbReference type="HOGENOM" id="CLU_011302_1_0_1"/>
<dbReference type="InterPro" id="IPR015424">
    <property type="entry name" value="PyrdxlP-dep_Trfase"/>
</dbReference>
<dbReference type="SUPFAM" id="SSF53383">
    <property type="entry name" value="PLP-dependent transferases"/>
    <property type="match status" value="1"/>
</dbReference>
<evidence type="ECO:0000256" key="3">
    <source>
        <dbReference type="RuleBase" id="RU362118"/>
    </source>
</evidence>
<sequence>MTSTQVPGGLALLPPSRLKQQPFGTAYVYPPDSQHGVSISLPTWNSTIQYFEQPEEWKNEHIEWCYPRFFMNRPIRELSNTALKKLNIETNENVACLLFPNASFARDCAQHIAKEKPQVVVDIVQFHSPRDCDANVIQVLNIASFSMAVFPLEAKHPAMMFWVNVGGGLTTRHAVFAKDYIDYLEATSSNQKTKIRPLRPMTTLSTPTWIHDIVPTAMHVKSTIARLSTSENSSLPVVTADHVTLYPTGMSAIYHTSQALCAVATTSTVVAFGWIYDETIYNLKHGPWDKFIGYKRGTEQDLDDFIRRLKTGERIGALFCELPSNVFLSSVPLQRLRSLADEYDFILACDDTVAGFVNLDLMPYVDVMLTSLTKMFSGASNVTGGSVIVNPASRHYNTVQKALQAPYQSDFVFPLDTKVLKHNSKHVQWRAQRCNQNALAVAEMLYDHPLIKRLYYPYFSKSLPVYRSLMRKGGGYGNVMSIIFYDEEIARRFYDVLNVPKGSSFGTNFTIAVPFTLLVHYYNRDRVATYGLPEHIIRISVGLEDVEDIKSAIQTALTECCKETRQKSNL</sequence>
<dbReference type="PANTHER" id="PTHR42699:SF1">
    <property type="entry name" value="CYSTATHIONINE GAMMA-SYNTHASE-RELATED"/>
    <property type="match status" value="1"/>
</dbReference>
<keyword evidence="2 3" id="KW-0663">Pyridoxal phosphate</keyword>
<name>W7E0N2_BIPV3</name>
<evidence type="ECO:0000313" key="5">
    <source>
        <dbReference type="Proteomes" id="UP000054337"/>
    </source>
</evidence>
<keyword evidence="5" id="KW-1185">Reference proteome</keyword>
<dbReference type="Gene3D" id="3.40.640.10">
    <property type="entry name" value="Type I PLP-dependent aspartate aminotransferase-like (Major domain)"/>
    <property type="match status" value="1"/>
</dbReference>
<organism evidence="4 5">
    <name type="scientific">Bipolaris victoriae (strain FI3)</name>
    <name type="common">Victoria blight of oats agent</name>
    <name type="synonym">Cochliobolus victoriae</name>
    <dbReference type="NCBI Taxonomy" id="930091"/>
    <lineage>
        <taxon>Eukaryota</taxon>
        <taxon>Fungi</taxon>
        <taxon>Dikarya</taxon>
        <taxon>Ascomycota</taxon>
        <taxon>Pezizomycotina</taxon>
        <taxon>Dothideomycetes</taxon>
        <taxon>Pleosporomycetidae</taxon>
        <taxon>Pleosporales</taxon>
        <taxon>Pleosporineae</taxon>
        <taxon>Pleosporaceae</taxon>
        <taxon>Bipolaris</taxon>
    </lineage>
</organism>
<protein>
    <recommendedName>
        <fullName evidence="6">Cystathionine gamma-synthase</fullName>
    </recommendedName>
</protein>
<evidence type="ECO:0000256" key="2">
    <source>
        <dbReference type="ARBA" id="ARBA00022898"/>
    </source>
</evidence>
<dbReference type="EMBL" id="KI968931">
    <property type="protein sequence ID" value="EUN20609.1"/>
    <property type="molecule type" value="Genomic_DNA"/>
</dbReference>
<evidence type="ECO:0000313" key="4">
    <source>
        <dbReference type="EMBL" id="EUN20609.1"/>
    </source>
</evidence>
<dbReference type="Pfam" id="PF01053">
    <property type="entry name" value="Cys_Met_Meta_PP"/>
    <property type="match status" value="1"/>
</dbReference>
<gene>
    <name evidence="4" type="ORF">COCVIDRAFT_116208</name>
</gene>
<comment type="cofactor">
    <cofactor evidence="1 3">
        <name>pyridoxal 5'-phosphate</name>
        <dbReference type="ChEBI" id="CHEBI:597326"/>
    </cofactor>
</comment>
<dbReference type="Gene3D" id="3.90.1150.10">
    <property type="entry name" value="Aspartate Aminotransferase, domain 1"/>
    <property type="match status" value="1"/>
</dbReference>
<dbReference type="RefSeq" id="XP_014550183.1">
    <property type="nucleotide sequence ID" value="XM_014694697.1"/>
</dbReference>
<dbReference type="InterPro" id="IPR015421">
    <property type="entry name" value="PyrdxlP-dep_Trfase_major"/>
</dbReference>